<dbReference type="Proteomes" id="UP001154312">
    <property type="component" value="Unassembled WGS sequence"/>
</dbReference>
<keyword evidence="2" id="KW-1185">Reference proteome</keyword>
<gene>
    <name evidence="1" type="ORF">L7E55_05845</name>
</gene>
<dbReference type="InterPro" id="IPR029016">
    <property type="entry name" value="GAF-like_dom_sf"/>
</dbReference>
<evidence type="ECO:0008006" key="3">
    <source>
        <dbReference type="Google" id="ProtNLM"/>
    </source>
</evidence>
<name>A0A9X4JTS5_9FIRM</name>
<sequence length="309" mass="35024">MLNDQQFEAYNALLKQIYGNRDIEQLRSIVLSHLPPLVPYDSAAFFLVDPTTHHFLEPCNVGLDLNKHKQYQDYYESLDLYKKAVFSKGSIPPVDRSSDYMNYAGWAKNEHRCDFLLPQGIYHIACLQVLNGGFLLGEISLHRSEGSPDFSDSEMALLKSLHDHLNNAFLEHKRDSGAIGLCEMDCKYNIIDANIPAREILQQRLASGQSVYSYLKEICQSLVNSRKARPITGAYYWNGNLSLRTGSYPIKTIFLEGEEGKKDITFLNIIQLGHNHGFINTQTAFGFELTKREIEIAALVARGNTNLEI</sequence>
<evidence type="ECO:0000313" key="1">
    <source>
        <dbReference type="EMBL" id="MDF9407885.1"/>
    </source>
</evidence>
<dbReference type="RefSeq" id="WP_277443135.1">
    <property type="nucleotide sequence ID" value="NZ_JAKOAV010000007.1"/>
</dbReference>
<proteinExistence type="predicted"/>
<dbReference type="Gene3D" id="3.30.450.40">
    <property type="match status" value="1"/>
</dbReference>
<comment type="caution">
    <text evidence="1">The sequence shown here is derived from an EMBL/GenBank/DDBJ whole genome shotgun (WGS) entry which is preliminary data.</text>
</comment>
<dbReference type="EMBL" id="JAKOAV010000007">
    <property type="protein sequence ID" value="MDF9407885.1"/>
    <property type="molecule type" value="Genomic_DNA"/>
</dbReference>
<dbReference type="SUPFAM" id="SSF55781">
    <property type="entry name" value="GAF domain-like"/>
    <property type="match status" value="1"/>
</dbReference>
<organism evidence="1 2">
    <name type="scientific">Pelotomaculum isophthalicicum JI</name>
    <dbReference type="NCBI Taxonomy" id="947010"/>
    <lineage>
        <taxon>Bacteria</taxon>
        <taxon>Bacillati</taxon>
        <taxon>Bacillota</taxon>
        <taxon>Clostridia</taxon>
        <taxon>Eubacteriales</taxon>
        <taxon>Desulfotomaculaceae</taxon>
        <taxon>Pelotomaculum</taxon>
    </lineage>
</organism>
<dbReference type="AlphaFoldDB" id="A0A9X4JTS5"/>
<protein>
    <recommendedName>
        <fullName evidence="3">GAF domain-containing protein</fullName>
    </recommendedName>
</protein>
<reference evidence="1" key="1">
    <citation type="submission" date="2022-02" db="EMBL/GenBank/DDBJ databases">
        <authorList>
            <person name="Leng L."/>
        </authorList>
    </citation>
    <scope>NUCLEOTIDE SEQUENCE</scope>
    <source>
        <strain evidence="1">JI</strain>
    </source>
</reference>
<accession>A0A9X4JTS5</accession>
<evidence type="ECO:0000313" key="2">
    <source>
        <dbReference type="Proteomes" id="UP001154312"/>
    </source>
</evidence>